<feature type="transmembrane region" description="Helical" evidence="2">
    <location>
        <begin position="144"/>
        <end position="163"/>
    </location>
</feature>
<dbReference type="EMBL" id="JBFCZG010000004">
    <property type="protein sequence ID" value="KAL3423024.1"/>
    <property type="molecule type" value="Genomic_DNA"/>
</dbReference>
<gene>
    <name evidence="3" type="ORF">PVAG01_04771</name>
</gene>
<feature type="transmembrane region" description="Helical" evidence="2">
    <location>
        <begin position="50"/>
        <end position="71"/>
    </location>
</feature>
<reference evidence="3 4" key="1">
    <citation type="submission" date="2024-06" db="EMBL/GenBank/DDBJ databases">
        <title>Complete genome of Phlyctema vagabunda strain 19-DSS-EL-015.</title>
        <authorList>
            <person name="Fiorenzani C."/>
        </authorList>
    </citation>
    <scope>NUCLEOTIDE SEQUENCE [LARGE SCALE GENOMIC DNA]</scope>
    <source>
        <strain evidence="3 4">19-DSS-EL-015</strain>
    </source>
</reference>
<feature type="transmembrane region" description="Helical" evidence="2">
    <location>
        <begin position="227"/>
        <end position="246"/>
    </location>
</feature>
<protein>
    <submittedName>
        <fullName evidence="3">Uncharacterized protein</fullName>
    </submittedName>
</protein>
<evidence type="ECO:0000313" key="4">
    <source>
        <dbReference type="Proteomes" id="UP001629113"/>
    </source>
</evidence>
<evidence type="ECO:0000256" key="2">
    <source>
        <dbReference type="SAM" id="Phobius"/>
    </source>
</evidence>
<keyword evidence="2" id="KW-0812">Transmembrane</keyword>
<name>A0ABR4PI86_9HELO</name>
<feature type="region of interest" description="Disordered" evidence="1">
    <location>
        <begin position="76"/>
        <end position="137"/>
    </location>
</feature>
<organism evidence="3 4">
    <name type="scientific">Phlyctema vagabunda</name>
    <dbReference type="NCBI Taxonomy" id="108571"/>
    <lineage>
        <taxon>Eukaryota</taxon>
        <taxon>Fungi</taxon>
        <taxon>Dikarya</taxon>
        <taxon>Ascomycota</taxon>
        <taxon>Pezizomycotina</taxon>
        <taxon>Leotiomycetes</taxon>
        <taxon>Helotiales</taxon>
        <taxon>Dermateaceae</taxon>
        <taxon>Phlyctema</taxon>
    </lineage>
</organism>
<keyword evidence="2" id="KW-0472">Membrane</keyword>
<keyword evidence="4" id="KW-1185">Reference proteome</keyword>
<keyword evidence="2" id="KW-1133">Transmembrane helix</keyword>
<feature type="compositionally biased region" description="Low complexity" evidence="1">
    <location>
        <begin position="122"/>
        <end position="137"/>
    </location>
</feature>
<accession>A0ABR4PI86</accession>
<feature type="compositionally biased region" description="Basic and acidic residues" evidence="1">
    <location>
        <begin position="84"/>
        <end position="97"/>
    </location>
</feature>
<comment type="caution">
    <text evidence="3">The sequence shown here is derived from an EMBL/GenBank/DDBJ whole genome shotgun (WGS) entry which is preliminary data.</text>
</comment>
<evidence type="ECO:0000313" key="3">
    <source>
        <dbReference type="EMBL" id="KAL3423024.1"/>
    </source>
</evidence>
<sequence length="305" mass="33471">MGFLKRAVTAAHNQTASHYTIVVTHTTPWARNQNSTACVKGALFFRGNSAAMLILLPMALAGLSIFLTAMVRKVTPESSRSTKSKKEESQPTTERSEATSSPGLSPAETETDQPPPYDPEAVTTEPEPTVPKTPRTKTSSAQNFVVGSALFFSNIFVLVLGGLSVQAVIHCAPWSPLHPIFAFMWWAVYTVVTWFASFGAMCWLMLLRDLWGPRMIKRYPIEENAMLILVIGVVISPFFLLGTVSIKGIEWLQRRFCADDIEEDGDMENGVELREAHGLSGGDHSERDGPAIAEERLGLIGGMEK</sequence>
<evidence type="ECO:0000256" key="1">
    <source>
        <dbReference type="SAM" id="MobiDB-lite"/>
    </source>
</evidence>
<feature type="transmembrane region" description="Helical" evidence="2">
    <location>
        <begin position="183"/>
        <end position="206"/>
    </location>
</feature>
<dbReference type="Proteomes" id="UP001629113">
    <property type="component" value="Unassembled WGS sequence"/>
</dbReference>
<proteinExistence type="predicted"/>